<dbReference type="GO" id="GO:0005085">
    <property type="term" value="F:guanyl-nucleotide exchange factor activity"/>
    <property type="evidence" value="ECO:0007669"/>
    <property type="project" value="InterPro"/>
</dbReference>
<dbReference type="PROSITE" id="PS50010">
    <property type="entry name" value="DH_2"/>
    <property type="match status" value="1"/>
</dbReference>
<feature type="coiled-coil region" evidence="1">
    <location>
        <begin position="1264"/>
        <end position="1298"/>
    </location>
</feature>
<proteinExistence type="predicted"/>
<feature type="region of interest" description="Disordered" evidence="2">
    <location>
        <begin position="638"/>
        <end position="657"/>
    </location>
</feature>
<dbReference type="Gene3D" id="1.20.900.10">
    <property type="entry name" value="Dbl homology (DH) domain"/>
    <property type="match status" value="1"/>
</dbReference>
<accession>A0A0D7BBQ3</accession>
<feature type="region of interest" description="Disordered" evidence="2">
    <location>
        <begin position="1"/>
        <end position="31"/>
    </location>
</feature>
<feature type="region of interest" description="Disordered" evidence="2">
    <location>
        <begin position="671"/>
        <end position="1038"/>
    </location>
</feature>
<dbReference type="InterPro" id="IPR000219">
    <property type="entry name" value="DH_dom"/>
</dbReference>
<dbReference type="PANTHER" id="PTHR12673">
    <property type="entry name" value="FACIOGENITAL DYSPLASIA PROTEIN"/>
    <property type="match status" value="1"/>
</dbReference>
<feature type="compositionally biased region" description="Pro residues" evidence="2">
    <location>
        <begin position="697"/>
        <end position="707"/>
    </location>
</feature>
<feature type="compositionally biased region" description="Low complexity" evidence="2">
    <location>
        <begin position="805"/>
        <end position="814"/>
    </location>
</feature>
<evidence type="ECO:0000256" key="1">
    <source>
        <dbReference type="SAM" id="Coils"/>
    </source>
</evidence>
<dbReference type="InterPro" id="IPR051092">
    <property type="entry name" value="FYVE_RhoGEF_PH"/>
</dbReference>
<organism evidence="4 5">
    <name type="scientific">Cylindrobasidium torrendii FP15055 ss-10</name>
    <dbReference type="NCBI Taxonomy" id="1314674"/>
    <lineage>
        <taxon>Eukaryota</taxon>
        <taxon>Fungi</taxon>
        <taxon>Dikarya</taxon>
        <taxon>Basidiomycota</taxon>
        <taxon>Agaricomycotina</taxon>
        <taxon>Agaricomycetes</taxon>
        <taxon>Agaricomycetidae</taxon>
        <taxon>Agaricales</taxon>
        <taxon>Marasmiineae</taxon>
        <taxon>Physalacriaceae</taxon>
        <taxon>Cylindrobasidium</taxon>
    </lineage>
</organism>
<gene>
    <name evidence="4" type="ORF">CYLTODRAFT_396182</name>
</gene>
<dbReference type="Proteomes" id="UP000054007">
    <property type="component" value="Unassembled WGS sequence"/>
</dbReference>
<dbReference type="SUPFAM" id="SSF48065">
    <property type="entry name" value="DBL homology domain (DH-domain)"/>
    <property type="match status" value="1"/>
</dbReference>
<name>A0A0D7BBQ3_9AGAR</name>
<feature type="compositionally biased region" description="Polar residues" evidence="2">
    <location>
        <begin position="958"/>
        <end position="972"/>
    </location>
</feature>
<dbReference type="PANTHER" id="PTHR12673:SF270">
    <property type="entry name" value="FYVE-TYPE DOMAIN-CONTAINING PROTEIN"/>
    <property type="match status" value="1"/>
</dbReference>
<dbReference type="OrthoDB" id="660555at2759"/>
<dbReference type="Pfam" id="PF00621">
    <property type="entry name" value="RhoGEF"/>
    <property type="match status" value="1"/>
</dbReference>
<dbReference type="EMBL" id="KN880513">
    <property type="protein sequence ID" value="KIY67948.1"/>
    <property type="molecule type" value="Genomic_DNA"/>
</dbReference>
<feature type="compositionally biased region" description="Low complexity" evidence="2">
    <location>
        <begin position="710"/>
        <end position="732"/>
    </location>
</feature>
<feature type="region of interest" description="Disordered" evidence="2">
    <location>
        <begin position="71"/>
        <end position="90"/>
    </location>
</feature>
<feature type="compositionally biased region" description="Low complexity" evidence="2">
    <location>
        <begin position="915"/>
        <end position="924"/>
    </location>
</feature>
<dbReference type="STRING" id="1314674.A0A0D7BBQ3"/>
<dbReference type="InterPro" id="IPR035899">
    <property type="entry name" value="DBL_dom_sf"/>
</dbReference>
<dbReference type="CDD" id="cd00160">
    <property type="entry name" value="RhoGEF"/>
    <property type="match status" value="1"/>
</dbReference>
<dbReference type="SMART" id="SM00325">
    <property type="entry name" value="RhoGEF"/>
    <property type="match status" value="1"/>
</dbReference>
<keyword evidence="1" id="KW-0175">Coiled coil</keyword>
<reference evidence="4 5" key="1">
    <citation type="journal article" date="2015" name="Fungal Genet. Biol.">
        <title>Evolution of novel wood decay mechanisms in Agaricales revealed by the genome sequences of Fistulina hepatica and Cylindrobasidium torrendii.</title>
        <authorList>
            <person name="Floudas D."/>
            <person name="Held B.W."/>
            <person name="Riley R."/>
            <person name="Nagy L.G."/>
            <person name="Koehler G."/>
            <person name="Ransdell A.S."/>
            <person name="Younus H."/>
            <person name="Chow J."/>
            <person name="Chiniquy J."/>
            <person name="Lipzen A."/>
            <person name="Tritt A."/>
            <person name="Sun H."/>
            <person name="Haridas S."/>
            <person name="LaButti K."/>
            <person name="Ohm R.A."/>
            <person name="Kues U."/>
            <person name="Blanchette R.A."/>
            <person name="Grigoriev I.V."/>
            <person name="Minto R.E."/>
            <person name="Hibbett D.S."/>
        </authorList>
    </citation>
    <scope>NUCLEOTIDE SEQUENCE [LARGE SCALE GENOMIC DNA]</scope>
    <source>
        <strain evidence="4 5">FP15055 ss-10</strain>
    </source>
</reference>
<keyword evidence="5" id="KW-1185">Reference proteome</keyword>
<feature type="region of interest" description="Disordered" evidence="2">
    <location>
        <begin position="1073"/>
        <end position="1108"/>
    </location>
</feature>
<evidence type="ECO:0000313" key="5">
    <source>
        <dbReference type="Proteomes" id="UP000054007"/>
    </source>
</evidence>
<evidence type="ECO:0000259" key="3">
    <source>
        <dbReference type="PROSITE" id="PS50010"/>
    </source>
</evidence>
<protein>
    <recommendedName>
        <fullName evidence="3">DH domain-containing protein</fullName>
    </recommendedName>
</protein>
<evidence type="ECO:0000313" key="4">
    <source>
        <dbReference type="EMBL" id="KIY67948.1"/>
    </source>
</evidence>
<feature type="domain" description="DH" evidence="3">
    <location>
        <begin position="97"/>
        <end position="294"/>
    </location>
</feature>
<evidence type="ECO:0000256" key="2">
    <source>
        <dbReference type="SAM" id="MobiDB-lite"/>
    </source>
</evidence>
<sequence>MALRSTSPRKAVPLATGDEVRPRPEPLGGPTTTKRVFFCGVVVEGSESGKRLPEEIQDLVLSLGDLLEVNDLTPAAGPEPEDTVGAPRPRTLTNTSALQSVVNELVSTERTYVQRLKILKNDYADPLRRYAQQKHTSIIPAYEAKTMFGNIDSLLPVNEAFLADLENMIAPNGSQTVGGVGDVCLEHFKNRRGFEQYKQYYVKREEAQNILERLTARTTSNFAQYIDRTKYRSTDSRNRVGLRELLMDPVQRIPRYTLMFRLMIKHMAFDEPQRAKLLEADEIASKIALAEADEQTKRATVFFCLSSSIQEFPPDLFSNSRCFIDCIDVEDTISDGPSHSSQSIVPITLHCSLILFDDKLLIIKRPGNGEKGCRVLSGLDNLEKAGKMGVGSGKRKATMSFKGTLDLADVVATDIGGADFHLFLENPPQDQSERWSYRPFRSFTAVRTAGNVDPTGPGSDKHRFLQNLWVAQAKYRTRAGQSVALRSDEVEVESKHGRTTLARTYYNVYQRTAFLQEAKKTKIVVQIDAVGSADSIPFGVGGPPFAVIRIQPMAGGLCRYKVTSTDPEDPGEEDIVQTTRVPFRIILTIHQYGLFEFKTNTNSRPSTPTARSHRSILHLDAIYRFPAVDFLAGSINSKRTKSTTSRSSSRTHTTHDDSLARFSYRSASTVATTVSSSGMDDDPFLASPKRGTKRPISPGPATAPPDRPLSRSGRTMSRPPSRSSTRSPSVSRADSDDDDEDERDDEEGFKSSLRFMDASEKDLAQRLRLARKNSKSQNERQMLDLPAPSESVIPEEGSMYRPESRASSSRDSTSQYTVTPLTDERPVRARSLSRHSSDRRPMGPRTPSPLPPVRSNSPLPPQRARSPLPPQPHSRAGSQATDSESEDAKARPTGIPRSKRQTFYGNGTGSGNNSGTGASSWNTGAPETPRPLSMHGTGGSIVEPLSIKKKMKGHGMASSMSSVVQSPLQNGSGHVRAQSDLPERPHSDIPARAASETSVGQRGHGSTILSRPSPARKPVTVPADTALSRAPSDTNGASGVEHLISLAKTTRVDLSSSHRAVKKLKVDMKVAAGGQLSRPGSPTKALRTLSRPGSPVKGSTTPSQQSTKMRMERMEEMERLLKSTSKDPATPVGKARKIFDTPSQQTPTSNLFRSYSTDGLDQDFEPLIQQVTTIDETLATAIQHFGTLEEGLSSIQSAGLAAANRYRLEAESSKRQCELLRVLLDDSSTEKDILYESFNEELDNLFKDINLPDDEAWTALSADLKRTKEARHQLGRESQTLKQQLSETKLQNAQYEALLRSHGLIP</sequence>
<feature type="compositionally biased region" description="Acidic residues" evidence="2">
    <location>
        <begin position="735"/>
        <end position="747"/>
    </location>
</feature>
<feature type="compositionally biased region" description="Polar residues" evidence="2">
    <location>
        <begin position="1097"/>
        <end position="1108"/>
    </location>
</feature>
<dbReference type="GO" id="GO:0005737">
    <property type="term" value="C:cytoplasm"/>
    <property type="evidence" value="ECO:0007669"/>
    <property type="project" value="TreeGrafter"/>
</dbReference>
<feature type="compositionally biased region" description="Low complexity" evidence="2">
    <location>
        <begin position="642"/>
        <end position="651"/>
    </location>
</feature>